<dbReference type="PROSITE" id="PS50051">
    <property type="entry name" value="MCM_2"/>
    <property type="match status" value="1"/>
</dbReference>
<dbReference type="GO" id="GO:0042555">
    <property type="term" value="C:MCM complex"/>
    <property type="evidence" value="ECO:0007669"/>
    <property type="project" value="TreeGrafter"/>
</dbReference>
<evidence type="ECO:0000256" key="1">
    <source>
        <dbReference type="ARBA" id="ARBA00012551"/>
    </source>
</evidence>
<dbReference type="AlphaFoldDB" id="A0A1A9Z7L6"/>
<dbReference type="InterPro" id="IPR027417">
    <property type="entry name" value="P-loop_NTPase"/>
</dbReference>
<organism evidence="5 6">
    <name type="scientific">Glossina pallidipes</name>
    <name type="common">Tsetse fly</name>
    <dbReference type="NCBI Taxonomy" id="7398"/>
    <lineage>
        <taxon>Eukaryota</taxon>
        <taxon>Metazoa</taxon>
        <taxon>Ecdysozoa</taxon>
        <taxon>Arthropoda</taxon>
        <taxon>Hexapoda</taxon>
        <taxon>Insecta</taxon>
        <taxon>Pterygota</taxon>
        <taxon>Neoptera</taxon>
        <taxon>Endopterygota</taxon>
        <taxon>Diptera</taxon>
        <taxon>Brachycera</taxon>
        <taxon>Muscomorpha</taxon>
        <taxon>Hippoboscoidea</taxon>
        <taxon>Glossinidae</taxon>
        <taxon>Glossina</taxon>
    </lineage>
</organism>
<sequence>MYAHKVGLKRAVQKMTNQLTGERKIRTLTTNDDDFLRLDETGAIHRKLLSVTVAVVRDEESFDFVIEAGALMLADNDVGICCIDEFDGSGIVQIVQAGDRYDPTGTLIVVPDVSALNIPGAKRGARCRNVDIGAERLRAA</sequence>
<dbReference type="GO" id="GO:0005634">
    <property type="term" value="C:nucleus"/>
    <property type="evidence" value="ECO:0007669"/>
    <property type="project" value="TreeGrafter"/>
</dbReference>
<keyword evidence="6" id="KW-1185">Reference proteome</keyword>
<accession>A0A1A9Z7L6</accession>
<keyword evidence="3" id="KW-0067">ATP-binding</keyword>
<evidence type="ECO:0000313" key="5">
    <source>
        <dbReference type="EnsemblMetazoa" id="GPAI006280-PA"/>
    </source>
</evidence>
<evidence type="ECO:0000256" key="2">
    <source>
        <dbReference type="ARBA" id="ARBA00022741"/>
    </source>
</evidence>
<dbReference type="InterPro" id="IPR018525">
    <property type="entry name" value="MCM_CS"/>
</dbReference>
<dbReference type="GO" id="GO:0003697">
    <property type="term" value="F:single-stranded DNA binding"/>
    <property type="evidence" value="ECO:0007669"/>
    <property type="project" value="TreeGrafter"/>
</dbReference>
<dbReference type="EC" id="3.6.4.12" evidence="1"/>
<dbReference type="Proteomes" id="UP000092445">
    <property type="component" value="Unassembled WGS sequence"/>
</dbReference>
<dbReference type="GO" id="GO:0005524">
    <property type="term" value="F:ATP binding"/>
    <property type="evidence" value="ECO:0007669"/>
    <property type="project" value="UniProtKB-KW"/>
</dbReference>
<dbReference type="Gene3D" id="3.40.50.300">
    <property type="entry name" value="P-loop containing nucleotide triphosphate hydrolases"/>
    <property type="match status" value="1"/>
</dbReference>
<dbReference type="PANTHER" id="PTHR11630:SF43">
    <property type="entry name" value="DNA REPLICATION LICENSING FACTOR MCM6"/>
    <property type="match status" value="1"/>
</dbReference>
<name>A0A1A9Z7L6_GLOPL</name>
<dbReference type="EnsemblMetazoa" id="GPAI006280-RA">
    <property type="protein sequence ID" value="GPAI006280-PA"/>
    <property type="gene ID" value="GPAI006280"/>
</dbReference>
<protein>
    <recommendedName>
        <fullName evidence="1">DNA helicase</fullName>
        <ecNumber evidence="1">3.6.4.12</ecNumber>
    </recommendedName>
</protein>
<dbReference type="PROSITE" id="PS00847">
    <property type="entry name" value="MCM_1"/>
    <property type="match status" value="1"/>
</dbReference>
<evidence type="ECO:0000259" key="4">
    <source>
        <dbReference type="PROSITE" id="PS50051"/>
    </source>
</evidence>
<reference evidence="5" key="2">
    <citation type="submission" date="2020-05" db="UniProtKB">
        <authorList>
            <consortium name="EnsemblMetazoa"/>
        </authorList>
    </citation>
    <scope>IDENTIFICATION</scope>
    <source>
        <strain evidence="5">IAEA</strain>
    </source>
</reference>
<evidence type="ECO:0000313" key="6">
    <source>
        <dbReference type="Proteomes" id="UP000092445"/>
    </source>
</evidence>
<dbReference type="InterPro" id="IPR001208">
    <property type="entry name" value="MCM_dom"/>
</dbReference>
<dbReference type="GO" id="GO:1902969">
    <property type="term" value="P:mitotic DNA replication"/>
    <property type="evidence" value="ECO:0007669"/>
    <property type="project" value="TreeGrafter"/>
</dbReference>
<dbReference type="PANTHER" id="PTHR11630">
    <property type="entry name" value="DNA REPLICATION LICENSING FACTOR MCM FAMILY MEMBER"/>
    <property type="match status" value="1"/>
</dbReference>
<dbReference type="InterPro" id="IPR031327">
    <property type="entry name" value="MCM"/>
</dbReference>
<evidence type="ECO:0000256" key="3">
    <source>
        <dbReference type="ARBA" id="ARBA00022840"/>
    </source>
</evidence>
<dbReference type="VEuPathDB" id="VectorBase:GPAI006280"/>
<dbReference type="STRING" id="7398.A0A1A9Z7L6"/>
<proteinExistence type="predicted"/>
<feature type="domain" description="MCM C-terminal AAA(+) ATPase" evidence="4">
    <location>
        <begin position="49"/>
        <end position="87"/>
    </location>
</feature>
<dbReference type="Pfam" id="PF00493">
    <property type="entry name" value="MCM"/>
    <property type="match status" value="1"/>
</dbReference>
<reference evidence="6" key="1">
    <citation type="submission" date="2014-03" db="EMBL/GenBank/DDBJ databases">
        <authorList>
            <person name="Aksoy S."/>
            <person name="Warren W."/>
            <person name="Wilson R.K."/>
        </authorList>
    </citation>
    <scope>NUCLEOTIDE SEQUENCE [LARGE SCALE GENOMIC DNA]</scope>
    <source>
        <strain evidence="6">IAEA</strain>
    </source>
</reference>
<dbReference type="GO" id="GO:0000727">
    <property type="term" value="P:double-strand break repair via break-induced replication"/>
    <property type="evidence" value="ECO:0007669"/>
    <property type="project" value="TreeGrafter"/>
</dbReference>
<keyword evidence="2" id="KW-0547">Nucleotide-binding</keyword>
<dbReference type="GO" id="GO:1990518">
    <property type="term" value="F:single-stranded 3'-5' DNA helicase activity"/>
    <property type="evidence" value="ECO:0007669"/>
    <property type="project" value="TreeGrafter"/>
</dbReference>